<dbReference type="InterPro" id="IPR045606">
    <property type="entry name" value="ATXR3_C"/>
</dbReference>
<feature type="compositionally biased region" description="Basic and acidic residues" evidence="1">
    <location>
        <begin position="1451"/>
        <end position="1465"/>
    </location>
</feature>
<feature type="region of interest" description="Disordered" evidence="1">
    <location>
        <begin position="1116"/>
        <end position="1156"/>
    </location>
</feature>
<protein>
    <recommendedName>
        <fullName evidence="6">GYF domain-containing protein</fullName>
    </recommendedName>
</protein>
<feature type="compositionally biased region" description="Basic and acidic residues" evidence="1">
    <location>
        <begin position="1837"/>
        <end position="1847"/>
    </location>
</feature>
<sequence>MENRGWGGDLHSSHREQGRTGRGHGGSSANSSRFTTVNGTETREKNGRILDWGEAGRAGGAGRGGTWSDPSGKGDGKAMGSSARVPGGACIDRREWGGRGGRGGDRGVGWQGEATRGGGVNSETNKLTWVREAAVPATDNERGWGSHGERVKGWKCQGSETAAGPEAGTWVGGSRLPGGVVALNDNAAERGDNARGAGALWERERGAMSGGQNDDGRRGQGGGEREQGWCGRLGRGRDRGTWSVGGLDRGRGGWGRGDAEAGTGVAGVRGVGGIGGVGDQNREAGRAAWNNARGGRLFGDKALSFPTNVGWQGFVGNCLKLPDTTSLPLALALGNTVSHNPTQLLDFHPLSPTLFPRPRSGGQGILGVGPGPPSQLLTQQLAAALIGIGGGTGGVEIGGGCAPPPTIGGGCAPPPAIGGGCAPPPAIGGASIDVGVTGIGPGIGRVQQLSDSGDRGHTGHQDGLQGVNQGVTLSRSDPGVTEASGAAALASKGAATGGTSETGQPPAPPVQETSGDVVAGARPVGSGGGVEGAPLGAWQVLIPLTGEVGDPARIDGNGVFSEGRPAGGWMYQDLQGVLQGPFPLSQLKQWLHEGHFRPDYPVRREGVEVWVELAKADSPSVVPLSIPMPLIHHSLGSAQFGADCGELKAEGQGFAMLMPGATYREMGVVSQPEHLIQGGQAEAQQQGRQANGLVGSGMLCGTMGSTDGTMTRQVSGTREAMGSIADGVVTLQGPPDVMSVNVLPLQGAVEGRVDGLGNGDAAGTMDECRGSDSAGGHVVEMEIDGAEDSDDFSKHDMIVESDCSVEPLPLPMPPPPPPPPPLHREEEEEEVILRQKAARYDAEGSEKAMATEDGTVGACDQAEVSGFGAIHGPSCAAESGMLGVGPEERDVFLQQQQEHQQVDDQQQVQEQHPVQQQVQDQAQQRVQDQAQQQVQEQVQEQQQQPEEHEQIESPQLEVPTRQGLTIEERVERLLGTTRIIPGKEKDCILEALRRCSIPQQLEDERYDAEMMLVAADQGFGELGVIGSMFGSAGRSYETGEEGQRQGDSSVRVAGLQFCKCGVNRADGEQVEDAERRLGSRDSCSRCGGVILENGTGGLDGSIGEGESKGVGGKVAEVRGKEDDEEGMEDEETEEVEEETEEDDDKEPEKKYHWPLRGGDWSLIDESACHGSTHDEKALRHRLHLRKQVVNKGLPLCLSDGSRKEVNDPRLSRKAPFPDCNDNESVDEPPCLLQLPDWAWQCPAEDVTEIDLEQVAEGREATPRQLLIQASSTPSQIGKAALSGQGAGMGSMGAGAVQHDDSQGKLIRNDSRNKAWGAGGTGRVPPPTRAVNRVGGTPNKSAAGSHKSGPMACGNTRPHPHFPGGGTGALKSGAVAHGVAATQASKGPTTPSVFLGTSAAATRAKGIDEMDGREIMMVVRRNALVMRQRLEGTASEETLDAARVGATPNVDKVPEGRDSETVRDVEQQAGSAPEVDRRVDETRAADPGSEEKVPHMKWVRKTRWAGDLPTAHVESSVVKLLADVHTGSDVAHGISMTRAPSKESFHPQVITDGKPGGDAGDDGSILRALGPSRASLCQFISLASGKGGLPPVQSTGRETCAESPSVSDRPCDGCMPNAVPTPSRLVVAVGGATVSTMAVQESGPGAGAMVLLADQKPLGVTLLPEEIGAEREIAASGFESKPGGEWSEGAGARAVVAGRDAGGGREEAVQGEEPSQRGEQVPKPREEETCYGPEFLKFACDKLHSHVMKSYSSHVFLAAIDDALGRLLESKGKLKGTAGSGKCGGGGALRTSYIPNQAAGLVANKGVAGNRFGSAEGGAVLGTQQTVSSSRKLPKPGRAKERDREDAQKVLSTPKKVASGAGHASGEVDGEEPGPPPMPRKTDSSSILRKRRTVTDDDDDDGLSDGSRNQKRRIEVDPCSPSCVDPWKVSRIEGREQVESGGHSSPGGHHHLSLEVNSHGIDVHEVQSTRDGRDGASSSSHKPDEALMNHVKVHRSPSHLAPMSTYGRLAESSVMELARPASPSGLPGRNETVKKVSGKGGQVGSTLDGSSASQVVTGGLTPDIAEHRPAGWAQMKVDLLVRCFCALRGDPKAVAQAMSTCKRWREAAQISKPNSDRLNLSSLNADCSDELLELIQSFGLGELKRVTLRGCVNLSSDAVQRLLQSHKTINWADIRGCPQLECLVQKEPHIHWVTSHSAAGVKKSKSRLKLECGREGSSGSPNLHKIGKMAESRIAHVSGKVPRVIDPVESRGSGGAVQSGSVRAGDSVGRMARSVSIGADFYGDGAVHRHRFDDAGDAKGAKVLEMAADAKGARARDNRRLVDGGAVTSGVAGSMRRVLLKAAGSKTCLAGRESGKGSPSGQTSIDSGGRFELNSMFEREVAEVLQRIEKADTEGLLSQPGKDDGAGNHNKRHCNLAVIAKKLAAGQYGKPSGPQDFKRDVGSMCRPLLLGRNPKIVQIAVKLSTKLCEKYAESAALLAQPAGRAVTNGNLLRCGQKPGKVYKVGYAGDHATSRKRKEREEERFGNRHSLRHARNECSGSENDECSERSGSDDAWLASDSQDDEVEIGMIDETDDEEEELLSSEDDTDDSIEDRDAGNVNDASTGSSSPSSSEDEGTETSWEDLVAFRRGDRGHHRGNKMHKAAMVPPITRKYTVVEEYVFTEDREVVEKKLAVKLPRDYEDRVKSLNEMKKRCGEDGFVHDDGLDGLPEVKPFQPRKHVNVDVIEQEVYGIDSATYNLLLDIMPNHIKDFHAEETHCEFIEERLLRVLNQEMRDFTGTGKAPDQTPLESLVEKIMKDAERSGDKPLQDFCQCVCNGIREQEDEKPVAWRKGLGVVCNRAEGFPKDDFVVEFFGEVYPPWRWYEKQDGIRKIRTQNKDTAVPEFYNILLERPKADVDGYDLLVVDAMHRANFASRLCHSCRPNCEAKVVAVNNKYIIGVYALRDIQYGEELTFDYNSVTESVEEYNNAVCLCGMRQCKGSFFNLSNSATYKQVIAEKHSILDRHKLLLSACRGEPITLADKRELEKAGFRDSVLSGLPSWAVKYAANVAQFIHYEKATLPRELIKQNAKQKKKSFAFLDDDAARENAEHQAEGTYAIRLQSLATTLDKVRYCLRKLFKDRAVSAPPPIRPLGPLERLDKIWRGEDSVVRGLLRSMAQHVSYDYHQELSRKVCEREPSEHGDVEADTKRALLWLRDELAQQKCGEGCRHDAAADLMHIYAYTKCFFTANEYAKFYSPPVMIHALDLGLNPASGWGDVPKETEFTKSYPRDYIWGQLVFWFKQTVADPGHALQTDRRGFLVLPDPSSCYAKKRSSALRPSYGAKCREQMLQRLMAGEKLKPWPKPDKSFWKYKSHSLYGSPFFDAVFDGKVDEEMVDWLRNRKYTYSSPYDDLSDGS</sequence>
<feature type="region of interest" description="Disordered" evidence="1">
    <location>
        <begin position="443"/>
        <end position="530"/>
    </location>
</feature>
<feature type="compositionally biased region" description="Basic and acidic residues" evidence="1">
    <location>
        <begin position="1701"/>
        <end position="1727"/>
    </location>
</feature>
<feature type="domain" description="GYF" evidence="3">
    <location>
        <begin position="566"/>
        <end position="614"/>
    </location>
</feature>
<feature type="region of interest" description="Disordered" evidence="1">
    <location>
        <begin position="199"/>
        <end position="234"/>
    </location>
</feature>
<dbReference type="PANTHER" id="PTHR46655">
    <property type="entry name" value="HISTONE-LYSINE N-METHYLTRANSFERASE ATXR3"/>
    <property type="match status" value="1"/>
</dbReference>
<feature type="region of interest" description="Disordered" evidence="1">
    <location>
        <begin position="1698"/>
        <end position="1727"/>
    </location>
</feature>
<dbReference type="InterPro" id="IPR035445">
    <property type="entry name" value="GYF-like_dom_sf"/>
</dbReference>
<dbReference type="PROSITE" id="PS50280">
    <property type="entry name" value="SET"/>
    <property type="match status" value="1"/>
</dbReference>
<keyword evidence="5" id="KW-1185">Reference proteome</keyword>
<feature type="compositionally biased region" description="Basic and acidic residues" evidence="1">
    <location>
        <begin position="214"/>
        <end position="227"/>
    </location>
</feature>
<dbReference type="EMBL" id="BFEA01000988">
    <property type="protein sequence ID" value="GBG92028.1"/>
    <property type="molecule type" value="Genomic_DNA"/>
</dbReference>
<feature type="compositionally biased region" description="Pro residues" evidence="1">
    <location>
        <begin position="808"/>
        <end position="821"/>
    </location>
</feature>
<reference evidence="4 5" key="1">
    <citation type="journal article" date="2018" name="Cell">
        <title>The Chara Genome: Secondary Complexity and Implications for Plant Terrestrialization.</title>
        <authorList>
            <person name="Nishiyama T."/>
            <person name="Sakayama H."/>
            <person name="Vries J.D."/>
            <person name="Buschmann H."/>
            <person name="Saint-Marcoux D."/>
            <person name="Ullrich K.K."/>
            <person name="Haas F.B."/>
            <person name="Vanderstraeten L."/>
            <person name="Becker D."/>
            <person name="Lang D."/>
            <person name="Vosolsobe S."/>
            <person name="Rombauts S."/>
            <person name="Wilhelmsson P.K.I."/>
            <person name="Janitza P."/>
            <person name="Kern R."/>
            <person name="Heyl A."/>
            <person name="Rumpler F."/>
            <person name="Villalobos L.I.A.C."/>
            <person name="Clay J.M."/>
            <person name="Skokan R."/>
            <person name="Toyoda A."/>
            <person name="Suzuki Y."/>
            <person name="Kagoshima H."/>
            <person name="Schijlen E."/>
            <person name="Tajeshwar N."/>
            <person name="Catarino B."/>
            <person name="Hetherington A.J."/>
            <person name="Saltykova A."/>
            <person name="Bonnot C."/>
            <person name="Breuninger H."/>
            <person name="Symeonidi A."/>
            <person name="Radhakrishnan G.V."/>
            <person name="Van Nieuwerburgh F."/>
            <person name="Deforce D."/>
            <person name="Chang C."/>
            <person name="Karol K.G."/>
            <person name="Hedrich R."/>
            <person name="Ulvskov P."/>
            <person name="Glockner G."/>
            <person name="Delwiche C.F."/>
            <person name="Petrasek J."/>
            <person name="Van de Peer Y."/>
            <person name="Friml J."/>
            <person name="Beilby M."/>
            <person name="Dolan L."/>
            <person name="Kohara Y."/>
            <person name="Sugano S."/>
            <person name="Fujiyama A."/>
            <person name="Delaux P.-M."/>
            <person name="Quint M."/>
            <person name="TheiBen G."/>
            <person name="Hagemann M."/>
            <person name="Harholt J."/>
            <person name="Dunand C."/>
            <person name="Zachgo S."/>
            <person name="Langdale J."/>
            <person name="Maumus F."/>
            <person name="Straeten D.V.D."/>
            <person name="Gould S.B."/>
            <person name="Rensing S.A."/>
        </authorList>
    </citation>
    <scope>NUCLEOTIDE SEQUENCE [LARGE SCALE GENOMIC DNA]</scope>
    <source>
        <strain evidence="4 5">S276</strain>
    </source>
</reference>
<dbReference type="PROSITE" id="PS50829">
    <property type="entry name" value="GYF"/>
    <property type="match status" value="1"/>
</dbReference>
<evidence type="ECO:0000259" key="3">
    <source>
        <dbReference type="PROSITE" id="PS50829"/>
    </source>
</evidence>
<dbReference type="CDD" id="cd10531">
    <property type="entry name" value="SET_SETD2-like"/>
    <property type="match status" value="1"/>
</dbReference>
<feature type="region of interest" description="Disordered" evidence="1">
    <location>
        <begin position="806"/>
        <end position="829"/>
    </location>
</feature>
<feature type="compositionally biased region" description="Polar residues" evidence="1">
    <location>
        <begin position="27"/>
        <end position="40"/>
    </location>
</feature>
<dbReference type="InterPro" id="IPR046341">
    <property type="entry name" value="SET_dom_sf"/>
</dbReference>
<gene>
    <name evidence="4" type="ORF">CBR_g54148</name>
</gene>
<evidence type="ECO:0000313" key="5">
    <source>
        <dbReference type="Proteomes" id="UP000265515"/>
    </source>
</evidence>
<feature type="domain" description="SET" evidence="2">
    <location>
        <begin position="2815"/>
        <end position="2955"/>
    </location>
</feature>
<feature type="region of interest" description="Disordered" evidence="1">
    <location>
        <begin position="1311"/>
        <end position="1369"/>
    </location>
</feature>
<dbReference type="SMART" id="SM00444">
    <property type="entry name" value="GYF"/>
    <property type="match status" value="1"/>
</dbReference>
<dbReference type="Gene3D" id="3.30.1490.40">
    <property type="match status" value="1"/>
</dbReference>
<dbReference type="InterPro" id="IPR001214">
    <property type="entry name" value="SET_dom"/>
</dbReference>
<dbReference type="Pfam" id="PF02213">
    <property type="entry name" value="GYF"/>
    <property type="match status" value="1"/>
</dbReference>
<feature type="region of interest" description="Disordered" evidence="1">
    <location>
        <begin position="936"/>
        <end position="958"/>
    </location>
</feature>
<dbReference type="Gene3D" id="2.170.270.10">
    <property type="entry name" value="SET domain"/>
    <property type="match status" value="1"/>
</dbReference>
<dbReference type="PANTHER" id="PTHR46655:SF1">
    <property type="entry name" value="HISTONE-LYSINE N-METHYLTRANSFERASE ATXR3"/>
    <property type="match status" value="1"/>
</dbReference>
<feature type="compositionally biased region" description="Polar residues" evidence="1">
    <location>
        <begin position="1821"/>
        <end position="1830"/>
    </location>
</feature>
<feature type="region of interest" description="Disordered" evidence="1">
    <location>
        <begin position="2018"/>
        <end position="2053"/>
    </location>
</feature>
<feature type="compositionally biased region" description="Basic and acidic residues" evidence="1">
    <location>
        <begin position="1473"/>
        <end position="1492"/>
    </location>
</feature>
<feature type="compositionally biased region" description="Gly residues" evidence="1">
    <location>
        <begin position="56"/>
        <end position="65"/>
    </location>
</feature>
<feature type="compositionally biased region" description="Polar residues" evidence="1">
    <location>
        <begin position="466"/>
        <end position="475"/>
    </location>
</feature>
<feature type="compositionally biased region" description="Polar residues" evidence="1">
    <location>
        <begin position="2356"/>
        <end position="2365"/>
    </location>
</feature>
<dbReference type="SUPFAM" id="SSF82199">
    <property type="entry name" value="SET domain"/>
    <property type="match status" value="1"/>
</dbReference>
<feature type="region of interest" description="Disordered" evidence="1">
    <location>
        <begin position="896"/>
        <end position="923"/>
    </location>
</feature>
<dbReference type="SUPFAM" id="SSF55277">
    <property type="entry name" value="GYF domain"/>
    <property type="match status" value="1"/>
</dbReference>
<feature type="compositionally biased region" description="Gly residues" evidence="1">
    <location>
        <begin position="106"/>
        <end position="120"/>
    </location>
</feature>
<dbReference type="Gramene" id="GBG92028">
    <property type="protein sequence ID" value="GBG92028"/>
    <property type="gene ID" value="CBR_g54148"/>
</dbReference>
<feature type="compositionally biased region" description="Acidic residues" evidence="1">
    <location>
        <begin position="2559"/>
        <end position="2591"/>
    </location>
</feature>
<feature type="region of interest" description="Disordered" evidence="1">
    <location>
        <begin position="2506"/>
        <end position="2619"/>
    </location>
</feature>
<feature type="region of interest" description="Disordered" evidence="1">
    <location>
        <begin position="1"/>
        <end position="122"/>
    </location>
</feature>
<comment type="caution">
    <text evidence="4">The sequence shown here is derived from an EMBL/GenBank/DDBJ whole genome shotgun (WGS) entry which is preliminary data.</text>
</comment>
<feature type="region of interest" description="Disordered" evidence="1">
    <location>
        <begin position="2348"/>
        <end position="2368"/>
    </location>
</feature>
<dbReference type="InterPro" id="IPR003169">
    <property type="entry name" value="GYF"/>
</dbReference>
<feature type="region of interest" description="Disordered" evidence="1">
    <location>
        <begin position="1446"/>
        <end position="1492"/>
    </location>
</feature>
<evidence type="ECO:0008006" key="6">
    <source>
        <dbReference type="Google" id="ProtNLM"/>
    </source>
</evidence>
<proteinExistence type="predicted"/>
<dbReference type="Pfam" id="PF19633">
    <property type="entry name" value="SDG2_C"/>
    <property type="match status" value="1"/>
</dbReference>
<feature type="region of interest" description="Disordered" evidence="1">
    <location>
        <begin position="1818"/>
        <end position="1927"/>
    </location>
</feature>
<evidence type="ECO:0000256" key="1">
    <source>
        <dbReference type="SAM" id="MobiDB-lite"/>
    </source>
</evidence>
<dbReference type="Pfam" id="PF00856">
    <property type="entry name" value="SET"/>
    <property type="match status" value="1"/>
</dbReference>
<dbReference type="STRING" id="69332.A0A388MBS9"/>
<accession>A0A388MBS9</accession>
<name>A0A388MBS9_CHABU</name>
<organism evidence="4 5">
    <name type="scientific">Chara braunii</name>
    <name type="common">Braun's stonewort</name>
    <dbReference type="NCBI Taxonomy" id="69332"/>
    <lineage>
        <taxon>Eukaryota</taxon>
        <taxon>Viridiplantae</taxon>
        <taxon>Streptophyta</taxon>
        <taxon>Charophyceae</taxon>
        <taxon>Charales</taxon>
        <taxon>Characeae</taxon>
        <taxon>Chara</taxon>
    </lineage>
</organism>
<dbReference type="SMART" id="SM00317">
    <property type="entry name" value="SET"/>
    <property type="match status" value="1"/>
</dbReference>
<dbReference type="OrthoDB" id="308383at2759"/>
<evidence type="ECO:0000313" key="4">
    <source>
        <dbReference type="EMBL" id="GBG92028.1"/>
    </source>
</evidence>
<evidence type="ECO:0000259" key="2">
    <source>
        <dbReference type="PROSITE" id="PS50280"/>
    </source>
</evidence>
<feature type="compositionally biased region" description="Low complexity" evidence="1">
    <location>
        <begin position="481"/>
        <end position="503"/>
    </location>
</feature>
<feature type="compositionally biased region" description="Basic and acidic residues" evidence="1">
    <location>
        <begin position="91"/>
        <end position="105"/>
    </location>
</feature>
<feature type="compositionally biased region" description="Acidic residues" evidence="1">
    <location>
        <begin position="1122"/>
        <end position="1145"/>
    </location>
</feature>
<dbReference type="Proteomes" id="UP000265515">
    <property type="component" value="Unassembled WGS sequence"/>
</dbReference>
<feature type="region of interest" description="Disordered" evidence="1">
    <location>
        <begin position="1539"/>
        <end position="1562"/>
    </location>
</feature>